<organism evidence="1 2">
    <name type="scientific">Nonomuraea coxensis DSM 45129</name>
    <dbReference type="NCBI Taxonomy" id="1122611"/>
    <lineage>
        <taxon>Bacteria</taxon>
        <taxon>Bacillati</taxon>
        <taxon>Actinomycetota</taxon>
        <taxon>Actinomycetes</taxon>
        <taxon>Streptosporangiales</taxon>
        <taxon>Streptosporangiaceae</taxon>
        <taxon>Nonomuraea</taxon>
    </lineage>
</organism>
<evidence type="ECO:0000313" key="2">
    <source>
        <dbReference type="Proteomes" id="UP000824681"/>
    </source>
</evidence>
<evidence type="ECO:0000313" key="1">
    <source>
        <dbReference type="EMBL" id="QYC42079.1"/>
    </source>
</evidence>
<accession>A0ABX8U333</accession>
<gene>
    <name evidence="1" type="ORF">Nocox_22375</name>
</gene>
<reference evidence="1 2" key="1">
    <citation type="journal article" date="2021" name="ACS Chem. Biol.">
        <title>Genomic-Led Discovery of a Novel Glycopeptide Antibiotic by Nonomuraea coxensis DSM 45129.</title>
        <authorList>
            <person name="Yushchuk O."/>
            <person name="Vior N.M."/>
            <person name="Andreo-Vidal A."/>
            <person name="Berini F."/>
            <person name="Ruckert C."/>
            <person name="Busche T."/>
            <person name="Binda E."/>
            <person name="Kalinowski J."/>
            <person name="Truman A.W."/>
            <person name="Marinelli F."/>
        </authorList>
    </citation>
    <scope>NUCLEOTIDE SEQUENCE [LARGE SCALE GENOMIC DNA]</scope>
    <source>
        <strain evidence="1 2">DSM 45129</strain>
    </source>
</reference>
<name>A0ABX8U333_9ACTN</name>
<dbReference type="SUPFAM" id="SSF51182">
    <property type="entry name" value="RmlC-like cupins"/>
    <property type="match status" value="1"/>
</dbReference>
<dbReference type="InterPro" id="IPR014710">
    <property type="entry name" value="RmlC-like_jellyroll"/>
</dbReference>
<keyword evidence="2" id="KW-1185">Reference proteome</keyword>
<proteinExistence type="predicted"/>
<dbReference type="EMBL" id="CP068985">
    <property type="protein sequence ID" value="QYC42079.1"/>
    <property type="molecule type" value="Genomic_DNA"/>
</dbReference>
<protein>
    <recommendedName>
        <fullName evidence="3">Cupin domain-containing protein</fullName>
    </recommendedName>
</protein>
<evidence type="ECO:0008006" key="3">
    <source>
        <dbReference type="Google" id="ProtNLM"/>
    </source>
</evidence>
<dbReference type="RefSeq" id="WP_020545836.1">
    <property type="nucleotide sequence ID" value="NZ_CP068985.1"/>
</dbReference>
<sequence>MAYLDDLPLAGTIVARDYAGWSAELRAELAANAYNGHVGGLLLHKSDQVRVWQIRLAPGERLPMHRHVLDYLWTALTDGHSRQHTHDGTTREVSYQRGETREYRFGAGEYLLHDLENIGHAELAFVTVEQVRSANPPLPLLV</sequence>
<dbReference type="Proteomes" id="UP000824681">
    <property type="component" value="Chromosome"/>
</dbReference>
<dbReference type="Gene3D" id="2.60.120.10">
    <property type="entry name" value="Jelly Rolls"/>
    <property type="match status" value="1"/>
</dbReference>
<dbReference type="InterPro" id="IPR011051">
    <property type="entry name" value="RmlC_Cupin_sf"/>
</dbReference>